<reference evidence="1" key="2">
    <citation type="submission" date="2025-09" db="UniProtKB">
        <authorList>
            <consortium name="EnsemblPlants"/>
        </authorList>
    </citation>
    <scope>IDENTIFICATION</scope>
</reference>
<proteinExistence type="predicted"/>
<evidence type="ECO:0000313" key="2">
    <source>
        <dbReference type="Proteomes" id="UP001732700"/>
    </source>
</evidence>
<evidence type="ECO:0000313" key="1">
    <source>
        <dbReference type="EnsemblPlants" id="AVESA.00010b.r2.2CG0313390.1.CDS.1"/>
    </source>
</evidence>
<organism evidence="1 2">
    <name type="scientific">Avena sativa</name>
    <name type="common">Oat</name>
    <dbReference type="NCBI Taxonomy" id="4498"/>
    <lineage>
        <taxon>Eukaryota</taxon>
        <taxon>Viridiplantae</taxon>
        <taxon>Streptophyta</taxon>
        <taxon>Embryophyta</taxon>
        <taxon>Tracheophyta</taxon>
        <taxon>Spermatophyta</taxon>
        <taxon>Magnoliopsida</taxon>
        <taxon>Liliopsida</taxon>
        <taxon>Poales</taxon>
        <taxon>Poaceae</taxon>
        <taxon>BOP clade</taxon>
        <taxon>Pooideae</taxon>
        <taxon>Poodae</taxon>
        <taxon>Poeae</taxon>
        <taxon>Poeae Chloroplast Group 1 (Aveneae type)</taxon>
        <taxon>Aveninae</taxon>
        <taxon>Avena</taxon>
    </lineage>
</organism>
<name>A0ACD5UUA0_AVESA</name>
<sequence>MAKNKRKDVAMHNMHSYFGKKVRADVPVVSHDLNEHEPEHIEEEISVAPPTPGATIPPPIQRSSADSTVLVVQRDPGPRCQIWDYPPNDQERARLAYMKHGPYQFHKDEYPLDDATNHPHKFQYHWFKIFPWLEYSPIKDAVYCFPCFLFYKKPLGKKGSNKFTVEGFRKWKKVNNGKDCAFLTHMGKDSKSAHNYAVKCYDNLKNKPCHME</sequence>
<dbReference type="Proteomes" id="UP001732700">
    <property type="component" value="Chromosome 2C"/>
</dbReference>
<protein>
    <submittedName>
        <fullName evidence="1">Uncharacterized protein</fullName>
    </submittedName>
</protein>
<dbReference type="EnsemblPlants" id="AVESA.00010b.r2.2CG0313390.1">
    <property type="protein sequence ID" value="AVESA.00010b.r2.2CG0313390.1.CDS.1"/>
    <property type="gene ID" value="AVESA.00010b.r2.2CG0313390"/>
</dbReference>
<accession>A0ACD5UUA0</accession>
<reference evidence="1" key="1">
    <citation type="submission" date="2021-05" db="EMBL/GenBank/DDBJ databases">
        <authorList>
            <person name="Scholz U."/>
            <person name="Mascher M."/>
            <person name="Fiebig A."/>
        </authorList>
    </citation>
    <scope>NUCLEOTIDE SEQUENCE [LARGE SCALE GENOMIC DNA]</scope>
</reference>
<keyword evidence="2" id="KW-1185">Reference proteome</keyword>